<accession>A0A0N4VNA0</accession>
<dbReference type="WBParaSite" id="EVEC_0001244601-mRNA-1">
    <property type="protein sequence ID" value="EVEC_0001244601-mRNA-1"/>
    <property type="gene ID" value="EVEC_0001244601"/>
</dbReference>
<feature type="transmembrane region" description="Helical" evidence="2">
    <location>
        <begin position="262"/>
        <end position="286"/>
    </location>
</feature>
<dbReference type="PROSITE" id="PS51670">
    <property type="entry name" value="SHKT"/>
    <property type="match status" value="1"/>
</dbReference>
<evidence type="ECO:0000313" key="5">
    <source>
        <dbReference type="Proteomes" id="UP000274131"/>
    </source>
</evidence>
<reference evidence="6" key="1">
    <citation type="submission" date="2017-02" db="UniProtKB">
        <authorList>
            <consortium name="WormBaseParasite"/>
        </authorList>
    </citation>
    <scope>IDENTIFICATION</scope>
</reference>
<feature type="transmembrane region" description="Helical" evidence="2">
    <location>
        <begin position="324"/>
        <end position="345"/>
    </location>
</feature>
<organism evidence="6">
    <name type="scientific">Enterobius vermicularis</name>
    <name type="common">Human pinworm</name>
    <dbReference type="NCBI Taxonomy" id="51028"/>
    <lineage>
        <taxon>Eukaryota</taxon>
        <taxon>Metazoa</taxon>
        <taxon>Ecdysozoa</taxon>
        <taxon>Nematoda</taxon>
        <taxon>Chromadorea</taxon>
        <taxon>Rhabditida</taxon>
        <taxon>Spirurina</taxon>
        <taxon>Oxyuridomorpha</taxon>
        <taxon>Oxyuroidea</taxon>
        <taxon>Oxyuridae</taxon>
        <taxon>Enterobius</taxon>
    </lineage>
</organism>
<dbReference type="InterPro" id="IPR006202">
    <property type="entry name" value="Neur_chan_lig-bd"/>
</dbReference>
<name>A0A0N4VNA0_ENTVE</name>
<dbReference type="STRING" id="51028.A0A0N4VNA0"/>
<keyword evidence="1" id="KW-1015">Disulfide bond</keyword>
<dbReference type="PANTHER" id="PTHR18945">
    <property type="entry name" value="NEUROTRANSMITTER GATED ION CHANNEL"/>
    <property type="match status" value="1"/>
</dbReference>
<feature type="disulfide bond" evidence="1">
    <location>
        <begin position="11"/>
        <end position="45"/>
    </location>
</feature>
<dbReference type="GO" id="GO:0016020">
    <property type="term" value="C:membrane"/>
    <property type="evidence" value="ECO:0007669"/>
    <property type="project" value="InterPro"/>
</dbReference>
<evidence type="ECO:0000256" key="1">
    <source>
        <dbReference type="PROSITE-ProRule" id="PRU01005"/>
    </source>
</evidence>
<dbReference type="Proteomes" id="UP000274131">
    <property type="component" value="Unassembled WGS sequence"/>
</dbReference>
<dbReference type="Pfam" id="PF02931">
    <property type="entry name" value="Neur_chan_LBD"/>
    <property type="match status" value="1"/>
</dbReference>
<dbReference type="GO" id="GO:0005230">
    <property type="term" value="F:extracellular ligand-gated monoatomic ion channel activity"/>
    <property type="evidence" value="ECO:0007669"/>
    <property type="project" value="InterPro"/>
</dbReference>
<proteinExistence type="predicted"/>
<dbReference type="AlphaFoldDB" id="A0A0N4VNA0"/>
<sequence>VNAANNVDTTCVDADPKCSTWAAQGECQTNAAWMMANCRVSCHSCQGGDRAWKLRALIAAAYSNATQQNITRTVRVESLRITHVEMEEEKQYVRVYGRMVLSWNDTKTSWDRDEWGLSWLNFYWIQIWTPQLIQVNPASLTPGAVTSKVLAANYTGQVYLWNDFSFVAPYNFQYENYPNDVQRICFKFDDKRYFAVRFTVADEVKSKRHEELSETHTSGWSVVSVDVADSKYVLQVLGDWKRDPYDIQASNCELCLSLRRNAVYYMTEMVLPSLATTALTVFSALFQLSTIQPCLLAFSIVSQLLSLHLINSRLPIFAAHQPTILKYAGFNLVVTTVLFLIALFLRKLAKTESDIPAPHWIEQFAGLVNRILRIPTTEEDTKVAGNNRCQYTSIAYAINNTVFVVSALAYFIAITVWFIL</sequence>
<reference evidence="4 5" key="2">
    <citation type="submission" date="2018-10" db="EMBL/GenBank/DDBJ databases">
        <authorList>
            <consortium name="Pathogen Informatics"/>
        </authorList>
    </citation>
    <scope>NUCLEOTIDE SEQUENCE [LARGE SCALE GENOMIC DNA]</scope>
</reference>
<evidence type="ECO:0000256" key="2">
    <source>
        <dbReference type="SAM" id="Phobius"/>
    </source>
</evidence>
<dbReference type="OrthoDB" id="5920062at2759"/>
<dbReference type="SMART" id="SM00254">
    <property type="entry name" value="ShKT"/>
    <property type="match status" value="1"/>
</dbReference>
<dbReference type="InterPro" id="IPR006201">
    <property type="entry name" value="Neur_channel"/>
</dbReference>
<dbReference type="SUPFAM" id="SSF63712">
    <property type="entry name" value="Nicotinic receptor ligand binding domain-like"/>
    <property type="match status" value="1"/>
</dbReference>
<dbReference type="InterPro" id="IPR003582">
    <property type="entry name" value="ShKT_dom"/>
</dbReference>
<evidence type="ECO:0000313" key="6">
    <source>
        <dbReference type="WBParaSite" id="EVEC_0001244601-mRNA-1"/>
    </source>
</evidence>
<keyword evidence="5" id="KW-1185">Reference proteome</keyword>
<comment type="caution">
    <text evidence="1">Lacks conserved residue(s) required for the propagation of feature annotation.</text>
</comment>
<keyword evidence="2" id="KW-0812">Transmembrane</keyword>
<dbReference type="GO" id="GO:0004888">
    <property type="term" value="F:transmembrane signaling receptor activity"/>
    <property type="evidence" value="ECO:0007669"/>
    <property type="project" value="InterPro"/>
</dbReference>
<dbReference type="Pfam" id="PF01549">
    <property type="entry name" value="ShK"/>
    <property type="match status" value="1"/>
</dbReference>
<evidence type="ECO:0000259" key="3">
    <source>
        <dbReference type="PROSITE" id="PS51670"/>
    </source>
</evidence>
<protein>
    <submittedName>
        <fullName evidence="6">ShKT domain-containing protein</fullName>
    </submittedName>
</protein>
<keyword evidence="2" id="KW-1133">Transmembrane helix</keyword>
<feature type="domain" description="ShKT" evidence="3">
    <location>
        <begin position="11"/>
        <end position="45"/>
    </location>
</feature>
<dbReference type="InterPro" id="IPR036734">
    <property type="entry name" value="Neur_chan_lig-bd_sf"/>
</dbReference>
<gene>
    <name evidence="4" type="ORF">EVEC_LOCUS11646</name>
</gene>
<dbReference type="EMBL" id="UXUI01012447">
    <property type="protein sequence ID" value="VDD96895.1"/>
    <property type="molecule type" value="Genomic_DNA"/>
</dbReference>
<dbReference type="Gene3D" id="2.70.170.10">
    <property type="entry name" value="Neurotransmitter-gated ion-channel ligand-binding domain"/>
    <property type="match status" value="1"/>
</dbReference>
<evidence type="ECO:0000313" key="4">
    <source>
        <dbReference type="EMBL" id="VDD96895.1"/>
    </source>
</evidence>
<feature type="transmembrane region" description="Helical" evidence="2">
    <location>
        <begin position="397"/>
        <end position="419"/>
    </location>
</feature>
<keyword evidence="2" id="KW-0472">Membrane</keyword>